<evidence type="ECO:0000313" key="3">
    <source>
        <dbReference type="Proteomes" id="UP001597267"/>
    </source>
</evidence>
<gene>
    <name evidence="2" type="ORF">ACFQ5M_01980</name>
</gene>
<keyword evidence="1" id="KW-0472">Membrane</keyword>
<organism evidence="2 3">
    <name type="scientific">Agrilactobacillus yilanensis</name>
    <dbReference type="NCBI Taxonomy" id="2485997"/>
    <lineage>
        <taxon>Bacteria</taxon>
        <taxon>Bacillati</taxon>
        <taxon>Bacillota</taxon>
        <taxon>Bacilli</taxon>
        <taxon>Lactobacillales</taxon>
        <taxon>Lactobacillaceae</taxon>
        <taxon>Agrilactobacillus</taxon>
    </lineage>
</organism>
<protein>
    <submittedName>
        <fullName evidence="2">Uncharacterized protein</fullName>
    </submittedName>
</protein>
<keyword evidence="1" id="KW-1133">Transmembrane helix</keyword>
<evidence type="ECO:0000313" key="2">
    <source>
        <dbReference type="EMBL" id="MFD1670860.1"/>
    </source>
</evidence>
<dbReference type="Proteomes" id="UP001597267">
    <property type="component" value="Unassembled WGS sequence"/>
</dbReference>
<name>A0ABW4J4J7_9LACO</name>
<proteinExistence type="predicted"/>
<accession>A0ABW4J4J7</accession>
<dbReference type="RefSeq" id="WP_125713914.1">
    <property type="nucleotide sequence ID" value="NZ_JBHTOP010000003.1"/>
</dbReference>
<evidence type="ECO:0000256" key="1">
    <source>
        <dbReference type="SAM" id="Phobius"/>
    </source>
</evidence>
<dbReference type="EMBL" id="JBHTOP010000003">
    <property type="protein sequence ID" value="MFD1670860.1"/>
    <property type="molecule type" value="Genomic_DNA"/>
</dbReference>
<keyword evidence="1" id="KW-0812">Transmembrane</keyword>
<keyword evidence="3" id="KW-1185">Reference proteome</keyword>
<sequence length="99" mass="10649">MVKSNDRLRYALGLLVALASLSIGLIWQQGLIGGQTATVQAATATINRYVGTPENHGEPIKDENVELEGSVDAEGVPIYRLLGLGTVLILSSLLWVQKY</sequence>
<comment type="caution">
    <text evidence="2">The sequence shown here is derived from an EMBL/GenBank/DDBJ whole genome shotgun (WGS) entry which is preliminary data.</text>
</comment>
<reference evidence="3" key="1">
    <citation type="journal article" date="2019" name="Int. J. Syst. Evol. Microbiol.">
        <title>The Global Catalogue of Microorganisms (GCM) 10K type strain sequencing project: providing services to taxonomists for standard genome sequencing and annotation.</title>
        <authorList>
            <consortium name="The Broad Institute Genomics Platform"/>
            <consortium name="The Broad Institute Genome Sequencing Center for Infectious Disease"/>
            <person name="Wu L."/>
            <person name="Ma J."/>
        </authorList>
    </citation>
    <scope>NUCLEOTIDE SEQUENCE [LARGE SCALE GENOMIC DNA]</scope>
    <source>
        <strain evidence="3">CCM 8896</strain>
    </source>
</reference>
<feature type="transmembrane region" description="Helical" evidence="1">
    <location>
        <begin position="78"/>
        <end position="96"/>
    </location>
</feature>